<dbReference type="InterPro" id="IPR050987">
    <property type="entry name" value="AtrR-like"/>
</dbReference>
<keyword evidence="2" id="KW-0472">Membrane</keyword>
<evidence type="ECO:0000313" key="5">
    <source>
        <dbReference type="Proteomes" id="UP001221142"/>
    </source>
</evidence>
<feature type="transmembrane region" description="Helical" evidence="2">
    <location>
        <begin position="345"/>
        <end position="364"/>
    </location>
</feature>
<name>A0AAD7BN76_9AGAR</name>
<reference evidence="4" key="1">
    <citation type="submission" date="2023-03" db="EMBL/GenBank/DDBJ databases">
        <title>Massive genome expansion in bonnet fungi (Mycena s.s.) driven by repeated elements and novel gene families across ecological guilds.</title>
        <authorList>
            <consortium name="Lawrence Berkeley National Laboratory"/>
            <person name="Harder C.B."/>
            <person name="Miyauchi S."/>
            <person name="Viragh M."/>
            <person name="Kuo A."/>
            <person name="Thoen E."/>
            <person name="Andreopoulos B."/>
            <person name="Lu D."/>
            <person name="Skrede I."/>
            <person name="Drula E."/>
            <person name="Henrissat B."/>
            <person name="Morin E."/>
            <person name="Kohler A."/>
            <person name="Barry K."/>
            <person name="LaButti K."/>
            <person name="Morin E."/>
            <person name="Salamov A."/>
            <person name="Lipzen A."/>
            <person name="Mereny Z."/>
            <person name="Hegedus B."/>
            <person name="Baldrian P."/>
            <person name="Stursova M."/>
            <person name="Weitz H."/>
            <person name="Taylor A."/>
            <person name="Grigoriev I.V."/>
            <person name="Nagy L.G."/>
            <person name="Martin F."/>
            <person name="Kauserud H."/>
        </authorList>
    </citation>
    <scope>NUCLEOTIDE SEQUENCE</scope>
    <source>
        <strain evidence="4">9284</strain>
    </source>
</reference>
<dbReference type="InterPro" id="IPR007219">
    <property type="entry name" value="XnlR_reg_dom"/>
</dbReference>
<gene>
    <name evidence="4" type="ORF">FB45DRAFT_1084769</name>
</gene>
<dbReference type="EMBL" id="JARKIF010000012">
    <property type="protein sequence ID" value="KAJ7625968.1"/>
    <property type="molecule type" value="Genomic_DNA"/>
</dbReference>
<keyword evidence="2" id="KW-1133">Transmembrane helix</keyword>
<dbReference type="GO" id="GO:0003677">
    <property type="term" value="F:DNA binding"/>
    <property type="evidence" value="ECO:0007669"/>
    <property type="project" value="InterPro"/>
</dbReference>
<dbReference type="PANTHER" id="PTHR46910:SF1">
    <property type="entry name" value="MISCELLANEOUS ZN(II)2CYS6 TRANSCRIPTION FACTOR (EUROFUNG)-RELATED"/>
    <property type="match status" value="1"/>
</dbReference>
<proteinExistence type="predicted"/>
<protein>
    <recommendedName>
        <fullName evidence="3">Xylanolytic transcriptional activator regulatory domain-containing protein</fullName>
    </recommendedName>
</protein>
<evidence type="ECO:0000256" key="2">
    <source>
        <dbReference type="SAM" id="Phobius"/>
    </source>
</evidence>
<dbReference type="Pfam" id="PF04082">
    <property type="entry name" value="Fungal_trans"/>
    <property type="match status" value="1"/>
</dbReference>
<dbReference type="CDD" id="cd12148">
    <property type="entry name" value="fungal_TF_MHR"/>
    <property type="match status" value="1"/>
</dbReference>
<dbReference type="SMART" id="SM00906">
    <property type="entry name" value="Fungal_trans"/>
    <property type="match status" value="1"/>
</dbReference>
<sequence length="397" mass="45000">MEALTRRFKHSFLGSDSTLNLVQNTIKRQIFGSAVADDAAIEKGFRYWEQEFFAPRTAYFFPPDDLIVHLMDLYFINIHPILPVLNRAFLKPGGGQAVPHRSTSGSRALGCFGGCFEDDPRVMIAGNTLSCGRRFVSQMRIVPNLSEPTVYDAQFYALMTLFCLGGVAPHITWMYLGLGARVIQYHGRFPRRSGIPDVEEELWNRAFWSILLLDGHLSAFLGRTPTIHAEEYDVPPPLEVDDEYWESGFVQPAGKPSALSFCVYFVRLFETMPVRWPNASGIFFDQSAMLQVTYHTLRITIHRLYINKQSPATGPSLFICVTAARSALNVAEIWTYRTQRVPSTWFFQFPIFVSAIILLLNVFATKRSPGSSRRVDHDKDLAQVQTALRIVRSTEGR</sequence>
<dbReference type="Proteomes" id="UP001221142">
    <property type="component" value="Unassembled WGS sequence"/>
</dbReference>
<evidence type="ECO:0000313" key="4">
    <source>
        <dbReference type="EMBL" id="KAJ7625968.1"/>
    </source>
</evidence>
<keyword evidence="1" id="KW-0539">Nucleus</keyword>
<keyword evidence="5" id="KW-1185">Reference proteome</keyword>
<keyword evidence="2" id="KW-0812">Transmembrane</keyword>
<dbReference type="GO" id="GO:0008270">
    <property type="term" value="F:zinc ion binding"/>
    <property type="evidence" value="ECO:0007669"/>
    <property type="project" value="InterPro"/>
</dbReference>
<dbReference type="AlphaFoldDB" id="A0AAD7BN76"/>
<organism evidence="4 5">
    <name type="scientific">Roridomyces roridus</name>
    <dbReference type="NCBI Taxonomy" id="1738132"/>
    <lineage>
        <taxon>Eukaryota</taxon>
        <taxon>Fungi</taxon>
        <taxon>Dikarya</taxon>
        <taxon>Basidiomycota</taxon>
        <taxon>Agaricomycotina</taxon>
        <taxon>Agaricomycetes</taxon>
        <taxon>Agaricomycetidae</taxon>
        <taxon>Agaricales</taxon>
        <taxon>Marasmiineae</taxon>
        <taxon>Mycenaceae</taxon>
        <taxon>Roridomyces</taxon>
    </lineage>
</organism>
<feature type="domain" description="Xylanolytic transcriptional activator regulatory" evidence="3">
    <location>
        <begin position="172"/>
        <end position="243"/>
    </location>
</feature>
<dbReference type="GO" id="GO:0003700">
    <property type="term" value="F:DNA-binding transcription factor activity"/>
    <property type="evidence" value="ECO:0007669"/>
    <property type="project" value="InterPro"/>
</dbReference>
<accession>A0AAD7BN76</accession>
<comment type="caution">
    <text evidence="4">The sequence shown here is derived from an EMBL/GenBank/DDBJ whole genome shotgun (WGS) entry which is preliminary data.</text>
</comment>
<dbReference type="PANTHER" id="PTHR46910">
    <property type="entry name" value="TRANSCRIPTION FACTOR PDR1"/>
    <property type="match status" value="1"/>
</dbReference>
<evidence type="ECO:0000256" key="1">
    <source>
        <dbReference type="ARBA" id="ARBA00023242"/>
    </source>
</evidence>
<dbReference type="GO" id="GO:0006351">
    <property type="term" value="P:DNA-templated transcription"/>
    <property type="evidence" value="ECO:0007669"/>
    <property type="project" value="InterPro"/>
</dbReference>
<evidence type="ECO:0000259" key="3">
    <source>
        <dbReference type="SMART" id="SM00906"/>
    </source>
</evidence>